<feature type="transmembrane region" description="Helical" evidence="1">
    <location>
        <begin position="21"/>
        <end position="39"/>
    </location>
</feature>
<evidence type="ECO:0000313" key="2">
    <source>
        <dbReference type="EMBL" id="GIE08552.1"/>
    </source>
</evidence>
<evidence type="ECO:0008006" key="4">
    <source>
        <dbReference type="Google" id="ProtNLM"/>
    </source>
</evidence>
<evidence type="ECO:0000313" key="3">
    <source>
        <dbReference type="Proteomes" id="UP000598174"/>
    </source>
</evidence>
<reference evidence="2" key="1">
    <citation type="submission" date="2021-01" db="EMBL/GenBank/DDBJ databases">
        <title>Whole genome shotgun sequence of Actinoplanes ferrugineus NBRC 15555.</title>
        <authorList>
            <person name="Komaki H."/>
            <person name="Tamura T."/>
        </authorList>
    </citation>
    <scope>NUCLEOTIDE SEQUENCE</scope>
    <source>
        <strain evidence="2">NBRC 15555</strain>
    </source>
</reference>
<accession>A0A919MHY2</accession>
<sequence>METDTMAHNPVNHPLRPMYRVVGFLAGAYLVVFGIVGLARTSGDDFTGKSEHLVLGQGANLLLSIIMLAVGVIVLIATAVGRNLDTAADKYLGWGLLVLGSFGLAFSRTDANVFGHTIATVIATYIVGLALITVSLYSKVAPAAQAGAPRQVREGRTA</sequence>
<keyword evidence="1" id="KW-1133">Transmembrane helix</keyword>
<dbReference type="Proteomes" id="UP000598174">
    <property type="component" value="Unassembled WGS sequence"/>
</dbReference>
<dbReference type="AlphaFoldDB" id="A0A919MHY2"/>
<evidence type="ECO:0000256" key="1">
    <source>
        <dbReference type="SAM" id="Phobius"/>
    </source>
</evidence>
<name>A0A919MHY2_9ACTN</name>
<keyword evidence="1" id="KW-0472">Membrane</keyword>
<proteinExistence type="predicted"/>
<gene>
    <name evidence="2" type="ORF">Afe05nite_03920</name>
</gene>
<dbReference type="EMBL" id="BOMM01000001">
    <property type="protein sequence ID" value="GIE08552.1"/>
    <property type="molecule type" value="Genomic_DNA"/>
</dbReference>
<organism evidence="2 3">
    <name type="scientific">Paractinoplanes ferrugineus</name>
    <dbReference type="NCBI Taxonomy" id="113564"/>
    <lineage>
        <taxon>Bacteria</taxon>
        <taxon>Bacillati</taxon>
        <taxon>Actinomycetota</taxon>
        <taxon>Actinomycetes</taxon>
        <taxon>Micromonosporales</taxon>
        <taxon>Micromonosporaceae</taxon>
        <taxon>Paractinoplanes</taxon>
    </lineage>
</organism>
<keyword evidence="3" id="KW-1185">Reference proteome</keyword>
<feature type="transmembrane region" description="Helical" evidence="1">
    <location>
        <begin position="91"/>
        <end position="107"/>
    </location>
</feature>
<comment type="caution">
    <text evidence="2">The sequence shown here is derived from an EMBL/GenBank/DDBJ whole genome shotgun (WGS) entry which is preliminary data.</text>
</comment>
<protein>
    <recommendedName>
        <fullName evidence="4">DUF4383 domain-containing protein</fullName>
    </recommendedName>
</protein>
<feature type="transmembrane region" description="Helical" evidence="1">
    <location>
        <begin position="113"/>
        <end position="137"/>
    </location>
</feature>
<keyword evidence="1" id="KW-0812">Transmembrane</keyword>
<feature type="transmembrane region" description="Helical" evidence="1">
    <location>
        <begin position="59"/>
        <end position="79"/>
    </location>
</feature>